<organism evidence="3 4">
    <name type="scientific">Microbacterium resistens</name>
    <dbReference type="NCBI Taxonomy" id="156977"/>
    <lineage>
        <taxon>Bacteria</taxon>
        <taxon>Bacillati</taxon>
        <taxon>Actinomycetota</taxon>
        <taxon>Actinomycetes</taxon>
        <taxon>Micrococcales</taxon>
        <taxon>Microbacteriaceae</taxon>
        <taxon>Microbacterium</taxon>
    </lineage>
</organism>
<feature type="compositionally biased region" description="Basic and acidic residues" evidence="1">
    <location>
        <begin position="183"/>
        <end position="192"/>
    </location>
</feature>
<evidence type="ECO:0000256" key="1">
    <source>
        <dbReference type="SAM" id="MobiDB-lite"/>
    </source>
</evidence>
<feature type="compositionally biased region" description="Basic and acidic residues" evidence="1">
    <location>
        <begin position="166"/>
        <end position="176"/>
    </location>
</feature>
<evidence type="ECO:0000313" key="4">
    <source>
        <dbReference type="Proteomes" id="UP001199642"/>
    </source>
</evidence>
<protein>
    <recommendedName>
        <fullName evidence="5">SHOCT domain-containing protein</fullName>
    </recommendedName>
</protein>
<feature type="transmembrane region" description="Helical" evidence="2">
    <location>
        <begin position="32"/>
        <end position="54"/>
    </location>
</feature>
<evidence type="ECO:0000256" key="2">
    <source>
        <dbReference type="SAM" id="Phobius"/>
    </source>
</evidence>
<accession>A0ABY3RYV6</accession>
<dbReference type="Proteomes" id="UP001199642">
    <property type="component" value="Chromosome"/>
</dbReference>
<reference evidence="3 4" key="1">
    <citation type="submission" date="2023-01" db="EMBL/GenBank/DDBJ databases">
        <title>Characterization of estradiol degrading bacteria Microbacterium sp. MZT7 and reveal degrading genes through genome analysis.</title>
        <authorList>
            <person name="Hao P."/>
            <person name="Gao Y."/>
        </authorList>
    </citation>
    <scope>NUCLEOTIDE SEQUENCE [LARGE SCALE GENOMIC DNA]</scope>
    <source>
        <strain evidence="3 4">MZT7</strain>
    </source>
</reference>
<feature type="transmembrane region" description="Helical" evidence="2">
    <location>
        <begin position="75"/>
        <end position="96"/>
    </location>
</feature>
<proteinExistence type="predicted"/>
<feature type="compositionally biased region" description="Low complexity" evidence="1">
    <location>
        <begin position="151"/>
        <end position="165"/>
    </location>
</feature>
<keyword evidence="2" id="KW-0472">Membrane</keyword>
<keyword evidence="2" id="KW-0812">Transmembrane</keyword>
<evidence type="ECO:0008006" key="5">
    <source>
        <dbReference type="Google" id="ProtNLM"/>
    </source>
</evidence>
<dbReference type="EMBL" id="CP082781">
    <property type="protein sequence ID" value="UGS28230.1"/>
    <property type="molecule type" value="Genomic_DNA"/>
</dbReference>
<name>A0ABY3RYV6_9MICO</name>
<evidence type="ECO:0000313" key="3">
    <source>
        <dbReference type="EMBL" id="UGS28230.1"/>
    </source>
</evidence>
<sequence length="192" mass="20958">MRKWVVRIASLYVFTVVVLLVIGWLMPTVSVGWHALWAGVVLTAAALAVKPLLTRVFRNAAARSSRTRSRAGEKAVQYALVFAVELVVWILTVWFSGVHVRGWFWGYVLPPLILLIAWVVYDAIDDRVEAKAGELYDAAGARLGRGGMSGPQANAPAQAPPSAADHAARTQGRAELDDGLTPEQRRMLDELG</sequence>
<keyword evidence="2" id="KW-1133">Transmembrane helix</keyword>
<feature type="region of interest" description="Disordered" evidence="1">
    <location>
        <begin position="147"/>
        <end position="192"/>
    </location>
</feature>
<gene>
    <name evidence="3" type="ORF">K8F61_08765</name>
</gene>
<feature type="transmembrane region" description="Helical" evidence="2">
    <location>
        <begin position="102"/>
        <end position="121"/>
    </location>
</feature>
<keyword evidence="4" id="KW-1185">Reference proteome</keyword>
<feature type="transmembrane region" description="Helical" evidence="2">
    <location>
        <begin position="5"/>
        <end position="26"/>
    </location>
</feature>